<evidence type="ECO:0000313" key="3">
    <source>
        <dbReference type="Proteomes" id="UP000034539"/>
    </source>
</evidence>
<dbReference type="AlphaFoldDB" id="A0A0G0Q2W7"/>
<feature type="signal peptide" evidence="1">
    <location>
        <begin position="1"/>
        <end position="19"/>
    </location>
</feature>
<evidence type="ECO:0000313" key="2">
    <source>
        <dbReference type="EMBL" id="KKR31706.1"/>
    </source>
</evidence>
<feature type="chain" id="PRO_5002534048" description="SipW-cognate class signal peptide" evidence="1">
    <location>
        <begin position="20"/>
        <end position="165"/>
    </location>
</feature>
<dbReference type="PATRIC" id="fig|1618450.3.peg.1152"/>
<evidence type="ECO:0000256" key="1">
    <source>
        <dbReference type="SAM" id="SignalP"/>
    </source>
</evidence>
<gene>
    <name evidence="2" type="ORF">UT63_C0063G0019</name>
</gene>
<keyword evidence="1" id="KW-0732">Signal</keyword>
<reference evidence="2 3" key="1">
    <citation type="journal article" date="2015" name="Nature">
        <title>rRNA introns, odd ribosomes, and small enigmatic genomes across a large radiation of phyla.</title>
        <authorList>
            <person name="Brown C.T."/>
            <person name="Hug L.A."/>
            <person name="Thomas B.C."/>
            <person name="Sharon I."/>
            <person name="Castelle C.J."/>
            <person name="Singh A."/>
            <person name="Wilkins M.J."/>
            <person name="Williams K.H."/>
            <person name="Banfield J.F."/>
        </authorList>
    </citation>
    <scope>NUCLEOTIDE SEQUENCE [LARGE SCALE GENOMIC DNA]</scope>
</reference>
<comment type="caution">
    <text evidence="2">The sequence shown here is derived from an EMBL/GenBank/DDBJ whole genome shotgun (WGS) entry which is preliminary data.</text>
</comment>
<name>A0A0G0Q2W7_9BACT</name>
<protein>
    <recommendedName>
        <fullName evidence="4">SipW-cognate class signal peptide</fullName>
    </recommendedName>
</protein>
<dbReference type="Proteomes" id="UP000034539">
    <property type="component" value="Unassembled WGS sequence"/>
</dbReference>
<evidence type="ECO:0008006" key="4">
    <source>
        <dbReference type="Google" id="ProtNLM"/>
    </source>
</evidence>
<organism evidence="2 3">
    <name type="scientific">Candidatus Gottesmanbacteria bacterium GW2011_GWC2_39_8</name>
    <dbReference type="NCBI Taxonomy" id="1618450"/>
    <lineage>
        <taxon>Bacteria</taxon>
        <taxon>Candidatus Gottesmaniibacteriota</taxon>
    </lineage>
</organism>
<proteinExistence type="predicted"/>
<accession>A0A0G0Q2W7</accession>
<dbReference type="EMBL" id="LBXN01000063">
    <property type="protein sequence ID" value="KKR31706.1"/>
    <property type="molecule type" value="Genomic_DNA"/>
</dbReference>
<sequence>MNKILVSIMTVSLTGIVMGAATFANFTSSAENTGNVFSSGTLTISSSAATGFLSMSGMVPGSYVKGTTTVQKGASDITSTYSMGASMSSGETALYDILVLDVGTTDGESEVYHGLLKEFTGSASRTLSNPGETLYFMVTFPNSGDQNSLKGLSTTATFTFSAVQS</sequence>